<comment type="caution">
    <text evidence="1">The sequence shown here is derived from an EMBL/GenBank/DDBJ whole genome shotgun (WGS) entry which is preliminary data.</text>
</comment>
<accession>A0ABN8BTA9</accession>
<evidence type="ECO:0000313" key="2">
    <source>
        <dbReference type="Proteomes" id="UP000789719"/>
    </source>
</evidence>
<reference evidence="1 2" key="1">
    <citation type="submission" date="2021-11" db="EMBL/GenBank/DDBJ databases">
        <authorList>
            <person name="Depoorter E."/>
        </authorList>
    </citation>
    <scope>NUCLEOTIDE SEQUENCE [LARGE SCALE GENOMIC DNA]</scope>
    <source>
        <strain evidence="1 2">LMG 24286</strain>
    </source>
</reference>
<organism evidence="1 2">
    <name type="scientific">Periweissella ghanensis</name>
    <dbReference type="NCBI Taxonomy" id="467997"/>
    <lineage>
        <taxon>Bacteria</taxon>
        <taxon>Bacillati</taxon>
        <taxon>Bacillota</taxon>
        <taxon>Bacilli</taxon>
        <taxon>Lactobacillales</taxon>
        <taxon>Lactobacillaceae</taxon>
        <taxon>Periweissella</taxon>
    </lineage>
</organism>
<dbReference type="RefSeq" id="WP_230099480.1">
    <property type="nucleotide sequence ID" value="NZ_CAKKNT010000041.1"/>
</dbReference>
<name>A0ABN8BTA9_9LACO</name>
<proteinExistence type="predicted"/>
<protein>
    <submittedName>
        <fullName evidence="1">Uncharacterized protein</fullName>
    </submittedName>
</protein>
<dbReference type="EMBL" id="CAKKNT010000041">
    <property type="protein sequence ID" value="CAH0419451.1"/>
    <property type="molecule type" value="Genomic_DNA"/>
</dbReference>
<gene>
    <name evidence="1" type="ORF">WGH24286_01910</name>
</gene>
<sequence length="172" mass="19605">MNYHEAQLFEMIVTRLSKDCTTVYEINGTLFTGNFCHWKNDFEQKVAEITDQGEVIFTNVSSEEPETPGLGPDVTKFVKEALAPFWDAFTKEYKQFDGISLKLVVDKVIKTIKAKIEKRSDKDQISLGIDNLNMVEHVKFLNSEVTLPFYILPNNVEIKVVSIITAPRLTVI</sequence>
<dbReference type="Proteomes" id="UP000789719">
    <property type="component" value="Unassembled WGS sequence"/>
</dbReference>
<evidence type="ECO:0000313" key="1">
    <source>
        <dbReference type="EMBL" id="CAH0419451.1"/>
    </source>
</evidence>
<keyword evidence="2" id="KW-1185">Reference proteome</keyword>